<dbReference type="InterPro" id="IPR049243">
    <property type="entry name" value="DUF6878"/>
</dbReference>
<dbReference type="Pfam" id="PF21798">
    <property type="entry name" value="DUF6878"/>
    <property type="match status" value="1"/>
</dbReference>
<evidence type="ECO:0000313" key="2">
    <source>
        <dbReference type="EMBL" id="KGC20259.1"/>
    </source>
</evidence>
<gene>
    <name evidence="2" type="ORF">DM48_7849</name>
</gene>
<accession>A0AAW3FAE3</accession>
<name>A0AAW3FAE3_BURGA</name>
<dbReference type="Proteomes" id="UP000029590">
    <property type="component" value="Unassembled WGS sequence"/>
</dbReference>
<proteinExistence type="predicted"/>
<dbReference type="AlphaFoldDB" id="A0AAW3FAE3"/>
<dbReference type="RefSeq" id="WP_036057464.1">
    <property type="nucleotide sequence ID" value="NZ_KN150851.1"/>
</dbReference>
<protein>
    <recommendedName>
        <fullName evidence="1">DUF6878 domain-containing protein</fullName>
    </recommendedName>
</protein>
<sequence>MSNPKADLSAIVLEHVHGAVASKYDELIAHTKATLLEAMATAGVVQCMISYAGFGDSGDVNDVHLTSQDGAPMSALGTVDIAVQDNRYVDGAWTASTGSKTMSISEALSYFADLVVNRYHPGFENNDGGSGEVYLEVDTSRVWNEHRDYYTESIYSEHDL</sequence>
<reference evidence="2 3" key="1">
    <citation type="submission" date="2014-04" db="EMBL/GenBank/DDBJ databases">
        <authorList>
            <person name="Bishop-Lilly K.A."/>
            <person name="Broomall S.M."/>
            <person name="Chain P.S."/>
            <person name="Chertkov O."/>
            <person name="Coyne S.R."/>
            <person name="Daligault H.E."/>
            <person name="Davenport K.W."/>
            <person name="Erkkila T."/>
            <person name="Frey K.G."/>
            <person name="Gibbons H.S."/>
            <person name="Gu W."/>
            <person name="Jaissle J."/>
            <person name="Johnson S.L."/>
            <person name="Koroleva G.I."/>
            <person name="Ladner J.T."/>
            <person name="Lo C.-C."/>
            <person name="Minogue T.D."/>
            <person name="Munk C."/>
            <person name="Palacios G.F."/>
            <person name="Redden C.L."/>
            <person name="Rosenzweig C.N."/>
            <person name="Scholz M.B."/>
            <person name="Teshima H."/>
            <person name="Xu Y."/>
        </authorList>
    </citation>
    <scope>NUCLEOTIDE SEQUENCE [LARGE SCALE GENOMIC DNA]</scope>
    <source>
        <strain evidence="3">gladioli</strain>
    </source>
</reference>
<comment type="caution">
    <text evidence="2">The sequence shown here is derived from an EMBL/GenBank/DDBJ whole genome shotgun (WGS) entry which is preliminary data.</text>
</comment>
<feature type="domain" description="DUF6878" evidence="1">
    <location>
        <begin position="28"/>
        <end position="159"/>
    </location>
</feature>
<dbReference type="EMBL" id="JPGG01000012">
    <property type="protein sequence ID" value="KGC20259.1"/>
    <property type="molecule type" value="Genomic_DNA"/>
</dbReference>
<organism evidence="2 3">
    <name type="scientific">Burkholderia gladioli</name>
    <name type="common">Pseudomonas marginata</name>
    <name type="synonym">Phytomonas marginata</name>
    <dbReference type="NCBI Taxonomy" id="28095"/>
    <lineage>
        <taxon>Bacteria</taxon>
        <taxon>Pseudomonadati</taxon>
        <taxon>Pseudomonadota</taxon>
        <taxon>Betaproteobacteria</taxon>
        <taxon>Burkholderiales</taxon>
        <taxon>Burkholderiaceae</taxon>
        <taxon>Burkholderia</taxon>
    </lineage>
</organism>
<evidence type="ECO:0000313" key="3">
    <source>
        <dbReference type="Proteomes" id="UP000029590"/>
    </source>
</evidence>
<evidence type="ECO:0000259" key="1">
    <source>
        <dbReference type="Pfam" id="PF21798"/>
    </source>
</evidence>